<feature type="region of interest" description="Disordered" evidence="1">
    <location>
        <begin position="19"/>
        <end position="41"/>
    </location>
</feature>
<sequence length="70" mass="7819">MYSLSSLLRFRHIRSDVPSGARQGPWFDDAVSTRSPASSMKPPIVASQFHRQLHAAVDQEAPRVSRPVMT</sequence>
<comment type="caution">
    <text evidence="2">The sequence shown here is derived from an EMBL/GenBank/DDBJ whole genome shotgun (WGS) entry which is preliminary data.</text>
</comment>
<dbReference type="Proteomes" id="UP000024635">
    <property type="component" value="Unassembled WGS sequence"/>
</dbReference>
<evidence type="ECO:0000256" key="1">
    <source>
        <dbReference type="SAM" id="MobiDB-lite"/>
    </source>
</evidence>
<gene>
    <name evidence="2" type="primary">Acey_s0422.g1189</name>
    <name evidence="2" type="ORF">Y032_0422g1189</name>
</gene>
<keyword evidence="3" id="KW-1185">Reference proteome</keyword>
<dbReference type="EMBL" id="JARK01000022">
    <property type="protein sequence ID" value="EYC45597.1"/>
    <property type="molecule type" value="Genomic_DNA"/>
</dbReference>
<dbReference type="AlphaFoldDB" id="A0A016X271"/>
<protein>
    <submittedName>
        <fullName evidence="2">Uncharacterized protein</fullName>
    </submittedName>
</protein>
<proteinExistence type="predicted"/>
<accession>A0A016X271</accession>
<evidence type="ECO:0000313" key="3">
    <source>
        <dbReference type="Proteomes" id="UP000024635"/>
    </source>
</evidence>
<reference evidence="3" key="1">
    <citation type="journal article" date="2015" name="Nat. Genet.">
        <title>The genome and transcriptome of the zoonotic hookworm Ancylostoma ceylanicum identify infection-specific gene families.</title>
        <authorList>
            <person name="Schwarz E.M."/>
            <person name="Hu Y."/>
            <person name="Antoshechkin I."/>
            <person name="Miller M.M."/>
            <person name="Sternberg P.W."/>
            <person name="Aroian R.V."/>
        </authorList>
    </citation>
    <scope>NUCLEOTIDE SEQUENCE</scope>
    <source>
        <strain evidence="3">HY135</strain>
    </source>
</reference>
<name>A0A016X271_9BILA</name>
<evidence type="ECO:0000313" key="2">
    <source>
        <dbReference type="EMBL" id="EYC45597.1"/>
    </source>
</evidence>
<organism evidence="2 3">
    <name type="scientific">Ancylostoma ceylanicum</name>
    <dbReference type="NCBI Taxonomy" id="53326"/>
    <lineage>
        <taxon>Eukaryota</taxon>
        <taxon>Metazoa</taxon>
        <taxon>Ecdysozoa</taxon>
        <taxon>Nematoda</taxon>
        <taxon>Chromadorea</taxon>
        <taxon>Rhabditida</taxon>
        <taxon>Rhabditina</taxon>
        <taxon>Rhabditomorpha</taxon>
        <taxon>Strongyloidea</taxon>
        <taxon>Ancylostomatidae</taxon>
        <taxon>Ancylostomatinae</taxon>
        <taxon>Ancylostoma</taxon>
    </lineage>
</organism>